<proteinExistence type="predicted"/>
<reference evidence="1 2" key="2">
    <citation type="journal article" date="2012" name="PLoS Pathog.">
        <title>Diverse lifestyles and strategies of plant pathogenesis encoded in the genomes of eighteen Dothideomycetes fungi.</title>
        <authorList>
            <person name="Ohm R.A."/>
            <person name="Feau N."/>
            <person name="Henrissat B."/>
            <person name="Schoch C.L."/>
            <person name="Horwitz B.A."/>
            <person name="Barry K.W."/>
            <person name="Condon B.J."/>
            <person name="Copeland A.C."/>
            <person name="Dhillon B."/>
            <person name="Glaser F."/>
            <person name="Hesse C.N."/>
            <person name="Kosti I."/>
            <person name="LaButti K."/>
            <person name="Lindquist E.A."/>
            <person name="Lucas S."/>
            <person name="Salamov A.A."/>
            <person name="Bradshaw R.E."/>
            <person name="Ciuffetti L."/>
            <person name="Hamelin R.C."/>
            <person name="Kema G.H.J."/>
            <person name="Lawrence C."/>
            <person name="Scott J.A."/>
            <person name="Spatafora J.W."/>
            <person name="Turgeon B.G."/>
            <person name="de Wit P.J.G.M."/>
            <person name="Zhong S."/>
            <person name="Goodwin S.B."/>
            <person name="Grigoriev I.V."/>
        </authorList>
    </citation>
    <scope>NUCLEOTIDE SEQUENCE [LARGE SCALE GENOMIC DNA]</scope>
    <source>
        <strain evidence="2">NZE10 / CBS 128990</strain>
    </source>
</reference>
<evidence type="ECO:0000313" key="2">
    <source>
        <dbReference type="Proteomes" id="UP000016933"/>
    </source>
</evidence>
<keyword evidence="2" id="KW-1185">Reference proteome</keyword>
<evidence type="ECO:0000313" key="1">
    <source>
        <dbReference type="EMBL" id="EME46773.1"/>
    </source>
</evidence>
<accession>N1PV01</accession>
<name>N1PV01_DOTSN</name>
<sequence>MPQLFALHCNAHCAHGGYFEGMTPPAARNATPGSREKLLQGTLVLVRASHHYAQFLAFNMGRMRDALTRQDFQDELSDRAVAFFAVRKAFTIANTRTRRLVSDVNAHVNLGTDILLDISGSRLNRA</sequence>
<organism evidence="1 2">
    <name type="scientific">Dothistroma septosporum (strain NZE10 / CBS 128990)</name>
    <name type="common">Red band needle blight fungus</name>
    <name type="synonym">Mycosphaerella pini</name>
    <dbReference type="NCBI Taxonomy" id="675120"/>
    <lineage>
        <taxon>Eukaryota</taxon>
        <taxon>Fungi</taxon>
        <taxon>Dikarya</taxon>
        <taxon>Ascomycota</taxon>
        <taxon>Pezizomycotina</taxon>
        <taxon>Dothideomycetes</taxon>
        <taxon>Dothideomycetidae</taxon>
        <taxon>Mycosphaerellales</taxon>
        <taxon>Mycosphaerellaceae</taxon>
        <taxon>Dothistroma</taxon>
    </lineage>
</organism>
<dbReference type="HOGENOM" id="CLU_1981561_0_0_1"/>
<gene>
    <name evidence="1" type="ORF">DOTSEDRAFT_22808</name>
</gene>
<protein>
    <submittedName>
        <fullName evidence="1">Uncharacterized protein</fullName>
    </submittedName>
</protein>
<reference evidence="2" key="1">
    <citation type="journal article" date="2012" name="PLoS Genet.">
        <title>The genomes of the fungal plant pathogens Cladosporium fulvum and Dothistroma septosporum reveal adaptation to different hosts and lifestyles but also signatures of common ancestry.</title>
        <authorList>
            <person name="de Wit P.J.G.M."/>
            <person name="van der Burgt A."/>
            <person name="Oekmen B."/>
            <person name="Stergiopoulos I."/>
            <person name="Abd-Elsalam K.A."/>
            <person name="Aerts A.L."/>
            <person name="Bahkali A.H."/>
            <person name="Beenen H.G."/>
            <person name="Chettri P."/>
            <person name="Cox M.P."/>
            <person name="Datema E."/>
            <person name="de Vries R.P."/>
            <person name="Dhillon B."/>
            <person name="Ganley A.R."/>
            <person name="Griffiths S.A."/>
            <person name="Guo Y."/>
            <person name="Hamelin R.C."/>
            <person name="Henrissat B."/>
            <person name="Kabir M.S."/>
            <person name="Jashni M.K."/>
            <person name="Kema G."/>
            <person name="Klaubauf S."/>
            <person name="Lapidus A."/>
            <person name="Levasseur A."/>
            <person name="Lindquist E."/>
            <person name="Mehrabi R."/>
            <person name="Ohm R.A."/>
            <person name="Owen T.J."/>
            <person name="Salamov A."/>
            <person name="Schwelm A."/>
            <person name="Schijlen E."/>
            <person name="Sun H."/>
            <person name="van den Burg H.A."/>
            <person name="van Ham R.C.H.J."/>
            <person name="Zhang S."/>
            <person name="Goodwin S.B."/>
            <person name="Grigoriev I.V."/>
            <person name="Collemare J."/>
            <person name="Bradshaw R.E."/>
        </authorList>
    </citation>
    <scope>NUCLEOTIDE SEQUENCE [LARGE SCALE GENOMIC DNA]</scope>
    <source>
        <strain evidence="2">NZE10 / CBS 128990</strain>
    </source>
</reference>
<dbReference type="Proteomes" id="UP000016933">
    <property type="component" value="Unassembled WGS sequence"/>
</dbReference>
<dbReference type="AlphaFoldDB" id="N1PV01"/>
<dbReference type="EMBL" id="KB446537">
    <property type="protein sequence ID" value="EME46773.1"/>
    <property type="molecule type" value="Genomic_DNA"/>
</dbReference>